<organism evidence="1">
    <name type="scientific">mine drainage metagenome</name>
    <dbReference type="NCBI Taxonomy" id="410659"/>
    <lineage>
        <taxon>unclassified sequences</taxon>
        <taxon>metagenomes</taxon>
        <taxon>ecological metagenomes</taxon>
    </lineage>
</organism>
<dbReference type="PRINTS" id="PR00150">
    <property type="entry name" value="PEPCARBXLASE"/>
</dbReference>
<name>A0A1J5Q7K1_9ZZZZ</name>
<dbReference type="EC" id="4.1.1.31" evidence="1"/>
<dbReference type="Pfam" id="PF00311">
    <property type="entry name" value="PEPcase"/>
    <property type="match status" value="1"/>
</dbReference>
<dbReference type="EMBL" id="MLJW01001184">
    <property type="protein sequence ID" value="OIQ79622.1"/>
    <property type="molecule type" value="Genomic_DNA"/>
</dbReference>
<dbReference type="InterPro" id="IPR015813">
    <property type="entry name" value="Pyrv/PenolPyrv_kinase-like_dom"/>
</dbReference>
<dbReference type="GO" id="GO:0015977">
    <property type="term" value="P:carbon fixation"/>
    <property type="evidence" value="ECO:0007669"/>
    <property type="project" value="InterPro"/>
</dbReference>
<dbReference type="PROSITE" id="PS00393">
    <property type="entry name" value="PEPCASE_2"/>
    <property type="match status" value="1"/>
</dbReference>
<protein>
    <submittedName>
        <fullName evidence="1">Phosphoenolpyruvate carboxylase</fullName>
        <ecNumber evidence="1">4.1.1.31</ecNumber>
    </submittedName>
</protein>
<dbReference type="InterPro" id="IPR021135">
    <property type="entry name" value="PEP_COase"/>
</dbReference>
<dbReference type="Gene3D" id="1.20.1440.90">
    <property type="entry name" value="Phosphoenolpyruvate/pyruvate domain"/>
    <property type="match status" value="1"/>
</dbReference>
<keyword evidence="1" id="KW-0456">Lyase</keyword>
<dbReference type="AlphaFoldDB" id="A0A1J5Q7K1"/>
<dbReference type="InterPro" id="IPR033129">
    <property type="entry name" value="PEPCASE_His_AS"/>
</dbReference>
<dbReference type="GO" id="GO:0008964">
    <property type="term" value="F:phosphoenolpyruvate carboxylase activity"/>
    <property type="evidence" value="ECO:0007669"/>
    <property type="project" value="UniProtKB-EC"/>
</dbReference>
<dbReference type="SUPFAM" id="SSF51621">
    <property type="entry name" value="Phosphoenolpyruvate/pyruvate domain"/>
    <property type="match status" value="1"/>
</dbReference>
<dbReference type="PANTHER" id="PTHR30523:SF6">
    <property type="entry name" value="PHOSPHOENOLPYRUVATE CARBOXYLASE"/>
    <property type="match status" value="1"/>
</dbReference>
<keyword evidence="1" id="KW-0670">Pyruvate</keyword>
<reference evidence="1" key="1">
    <citation type="submission" date="2016-10" db="EMBL/GenBank/DDBJ databases">
        <title>Sequence of Gallionella enrichment culture.</title>
        <authorList>
            <person name="Poehlein A."/>
            <person name="Muehling M."/>
            <person name="Daniel R."/>
        </authorList>
    </citation>
    <scope>NUCLEOTIDE SEQUENCE</scope>
</reference>
<comment type="caution">
    <text evidence="1">The sequence shown here is derived from an EMBL/GenBank/DDBJ whole genome shotgun (WGS) entry which is preliminary data.</text>
</comment>
<gene>
    <name evidence="1" type="primary">ppc_9</name>
    <name evidence="1" type="ORF">GALL_386380</name>
</gene>
<accession>A0A1J5Q7K1</accession>
<sequence length="716" mass="79348">MNAIYYLDDLYRETVPEVLDDFANELARLGVNLSPTSRPLTFGSWIGGDRDGNPNVTAKVTLDTLVLQIGHAIRVSLEALDEFRQAISVSTRISGVSDELIASLNIDLSNLPEVEPRYRRLNVEEPYRLKATCIRHKLLLTRERHARNLPHTPGRDYSDADQFLADLLLMRESLLAHRGELVAHGSLERLIRTVSAFGLHHATLDIREHADAHHHALGQLIDNTGELPSRYSALERHERLAHLKHELAGRRPLATQPVRLDSDGKSTFDTFLTISEALTRFGSKVIESYIVSMTRGADDLLAAVILGRESGLVDLHGNQPFARIGFVPLLETIAELRSADEILETLLADASYRKLVHLRGDVQEVMLGYSDSNKDAGITSSQWEIHRAQRRLRDVAMRHGVRLRLFHGRGGSVGRGGGPTYDALLALPWGSLDGEIKLTEQGEVISDKYSLPSLARENVELVLAAALEATVLHRAPRQSAVALARWDSCMDLISESSFASYRKLVEHPKLPEYFYASTPVEQLGDLHLGSRPTRRPDSGGDLSGLRAIPWVFGWTQSRQIVPGWFGVGSGLAAARTAGLESIMKEMLEEWHFFATFISNVEMTAAKTDLKMARHYVGELVDPAFHGIFEMIEAEFELTVSEVLHLTNQSSILADQPILARTLGVRDAYLAPLHLLQVSLLKRIREATANGLQPDPNLSRAHLLTINGIAAGLRNTG</sequence>
<proteinExistence type="predicted"/>
<dbReference type="GO" id="GO:0005829">
    <property type="term" value="C:cytosol"/>
    <property type="evidence" value="ECO:0007669"/>
    <property type="project" value="TreeGrafter"/>
</dbReference>
<dbReference type="GO" id="GO:0006099">
    <property type="term" value="P:tricarboxylic acid cycle"/>
    <property type="evidence" value="ECO:0007669"/>
    <property type="project" value="InterPro"/>
</dbReference>
<dbReference type="PANTHER" id="PTHR30523">
    <property type="entry name" value="PHOSPHOENOLPYRUVATE CARBOXYLASE"/>
    <property type="match status" value="1"/>
</dbReference>
<evidence type="ECO:0000313" key="1">
    <source>
        <dbReference type="EMBL" id="OIQ79622.1"/>
    </source>
</evidence>